<accession>A0A7S3CJJ3</accession>
<protein>
    <submittedName>
        <fullName evidence="1">Uncharacterized protein</fullName>
    </submittedName>
</protein>
<evidence type="ECO:0000313" key="1">
    <source>
        <dbReference type="EMBL" id="CAE0230111.1"/>
    </source>
</evidence>
<sequence length="153" mass="17786">MKTSEELNQQPHPMFEMGSRRHYEARMSETYKFKSHLKIVGPRPRVEVPAEEIKITEIPIPIKPKEDRNINDLNKLHLQKYNGVKQIAAKLQVAEKRVEERQKRTFTDTGISIMTIGGQKVFTMNNAQSFKEQMNADKAARLAYKKKFNEINA</sequence>
<name>A0A7S3CJJ3_9SPIT</name>
<organism evidence="1">
    <name type="scientific">Strombidium rassoulzadegani</name>
    <dbReference type="NCBI Taxonomy" id="1082188"/>
    <lineage>
        <taxon>Eukaryota</taxon>
        <taxon>Sar</taxon>
        <taxon>Alveolata</taxon>
        <taxon>Ciliophora</taxon>
        <taxon>Intramacronucleata</taxon>
        <taxon>Spirotrichea</taxon>
        <taxon>Oligotrichia</taxon>
        <taxon>Strombidiidae</taxon>
        <taxon>Strombidium</taxon>
    </lineage>
</organism>
<gene>
    <name evidence="1" type="ORF">SRAS04492_LOCUS1898</name>
</gene>
<dbReference type="AlphaFoldDB" id="A0A7S3CJJ3"/>
<dbReference type="EMBL" id="HBIA01003647">
    <property type="protein sequence ID" value="CAE0230111.1"/>
    <property type="molecule type" value="Transcribed_RNA"/>
</dbReference>
<reference evidence="1" key="1">
    <citation type="submission" date="2021-01" db="EMBL/GenBank/DDBJ databases">
        <authorList>
            <person name="Corre E."/>
            <person name="Pelletier E."/>
            <person name="Niang G."/>
            <person name="Scheremetjew M."/>
            <person name="Finn R."/>
            <person name="Kale V."/>
            <person name="Holt S."/>
            <person name="Cochrane G."/>
            <person name="Meng A."/>
            <person name="Brown T."/>
            <person name="Cohen L."/>
        </authorList>
    </citation>
    <scope>NUCLEOTIDE SEQUENCE</scope>
    <source>
        <strain evidence="1">Ras09</strain>
    </source>
</reference>
<proteinExistence type="predicted"/>